<dbReference type="Gene3D" id="3.30.1380.20">
    <property type="entry name" value="Trafficking protein particle complex subunit 3"/>
    <property type="match status" value="1"/>
</dbReference>
<dbReference type="EMBL" id="PGVA01000044">
    <property type="protein sequence ID" value="PLR80775.1"/>
    <property type="molecule type" value="Genomic_DNA"/>
</dbReference>
<evidence type="ECO:0000259" key="3">
    <source>
        <dbReference type="Pfam" id="PF01740"/>
    </source>
</evidence>
<dbReference type="SUPFAM" id="SSF52091">
    <property type="entry name" value="SpoIIaa-like"/>
    <property type="match status" value="1"/>
</dbReference>
<dbReference type="RefSeq" id="WP_101578602.1">
    <property type="nucleotide sequence ID" value="NZ_PGVA01000044.1"/>
</dbReference>
<reference evidence="4 6" key="1">
    <citation type="submission" date="2017-11" db="EMBL/GenBank/DDBJ databases">
        <title>Comparitive Functional Genomics of Dry Heat Resistant strains isolated from the Viking Spacecraft.</title>
        <authorList>
            <person name="Seuylemezian A."/>
            <person name="Cooper K."/>
            <person name="Vaishampayan P."/>
        </authorList>
    </citation>
    <scope>NUCLEOTIDE SEQUENCE [LARGE SCALE GENOMIC DNA]</scope>
    <source>
        <strain evidence="4 6">M4.6</strain>
    </source>
</reference>
<keyword evidence="1" id="KW-0597">Phosphoprotein</keyword>
<dbReference type="PANTHER" id="PTHR33745">
    <property type="entry name" value="RSBT ANTAGONIST PROTEIN RSBS-RELATED"/>
    <property type="match status" value="1"/>
</dbReference>
<dbReference type="Pfam" id="PF01740">
    <property type="entry name" value="STAS"/>
    <property type="match status" value="1"/>
</dbReference>
<proteinExistence type="predicted"/>
<dbReference type="SUPFAM" id="SSF111126">
    <property type="entry name" value="Ligand-binding domain in the NO signalling and Golgi transport"/>
    <property type="match status" value="1"/>
</dbReference>
<evidence type="ECO:0000313" key="7">
    <source>
        <dbReference type="Proteomes" id="UP000235114"/>
    </source>
</evidence>
<dbReference type="InterPro" id="IPR024096">
    <property type="entry name" value="NO_sig/Golgi_transp_ligand-bd"/>
</dbReference>
<evidence type="ECO:0000313" key="5">
    <source>
        <dbReference type="EMBL" id="PLR98347.1"/>
    </source>
</evidence>
<gene>
    <name evidence="4" type="ORF">CU635_17135</name>
    <name evidence="5" type="ORF">CVD25_08235</name>
</gene>
<organism evidence="4 6">
    <name type="scientific">Bacillus canaveralius</name>
    <dbReference type="NCBI Taxonomy" id="1403243"/>
    <lineage>
        <taxon>Bacteria</taxon>
        <taxon>Bacillati</taxon>
        <taxon>Bacillota</taxon>
        <taxon>Bacilli</taxon>
        <taxon>Bacillales</taxon>
        <taxon>Bacillaceae</taxon>
        <taxon>Bacillus</taxon>
    </lineage>
</organism>
<dbReference type="InterPro" id="IPR051932">
    <property type="entry name" value="Bact_StressResp_Reg"/>
</dbReference>
<dbReference type="PANTHER" id="PTHR33745:SF3">
    <property type="entry name" value="RSBT CO-ANTAGONIST PROTEIN RSBRC"/>
    <property type="match status" value="1"/>
</dbReference>
<evidence type="ECO:0000313" key="4">
    <source>
        <dbReference type="EMBL" id="PLR80775.1"/>
    </source>
</evidence>
<comment type="caution">
    <text evidence="4">The sequence shown here is derived from an EMBL/GenBank/DDBJ whole genome shotgun (WGS) entry which is preliminary data.</text>
</comment>
<dbReference type="OrthoDB" id="2717092at2"/>
<reference evidence="5 7" key="2">
    <citation type="submission" date="2017-12" db="EMBL/GenBank/DDBJ databases">
        <title>Comparative Functional Genomics of Dry Heat Resistant strains isolated from the Viking Spacecraft.</title>
        <authorList>
            <person name="Seuylemezian A."/>
            <person name="Cooper K."/>
            <person name="Vaishampayan P."/>
        </authorList>
    </citation>
    <scope>NUCLEOTIDE SEQUENCE [LARGE SCALE GENOMIC DNA]</scope>
    <source>
        <strain evidence="5 7">ATCC 29669</strain>
    </source>
</reference>
<dbReference type="EMBL" id="PGVD01000022">
    <property type="protein sequence ID" value="PLR98347.1"/>
    <property type="molecule type" value="Genomic_DNA"/>
</dbReference>
<dbReference type="Gene3D" id="3.30.750.24">
    <property type="entry name" value="STAS domain"/>
    <property type="match status" value="1"/>
</dbReference>
<dbReference type="InterPro" id="IPR036513">
    <property type="entry name" value="STAS_dom_sf"/>
</dbReference>
<keyword evidence="2" id="KW-0175">Coiled coil</keyword>
<dbReference type="Proteomes" id="UP000235114">
    <property type="component" value="Unassembled WGS sequence"/>
</dbReference>
<feature type="domain" description="STAS" evidence="3">
    <location>
        <begin position="220"/>
        <end position="324"/>
    </location>
</feature>
<dbReference type="InterPro" id="IPR002645">
    <property type="entry name" value="STAS_dom"/>
</dbReference>
<accession>A0A2N5GIG3</accession>
<dbReference type="Proteomes" id="UP000234951">
    <property type="component" value="Unassembled WGS sequence"/>
</dbReference>
<keyword evidence="7" id="KW-1185">Reference proteome</keyword>
<name>A0A2N5GIG3_9BACI</name>
<feature type="coiled-coil region" evidence="2">
    <location>
        <begin position="189"/>
        <end position="216"/>
    </location>
</feature>
<dbReference type="AlphaFoldDB" id="A0A2N5GIG3"/>
<evidence type="ECO:0000313" key="6">
    <source>
        <dbReference type="Proteomes" id="UP000234951"/>
    </source>
</evidence>
<evidence type="ECO:0000256" key="2">
    <source>
        <dbReference type="SAM" id="Coils"/>
    </source>
</evidence>
<protein>
    <submittedName>
        <fullName evidence="4">Anti-anti-sigma factor</fullName>
    </submittedName>
</protein>
<sequence>MENKPLEIDAGGLNFQWDLENGTFLFEKDDAVLFWISSAMKTFFDAIEEVSGDDAANLVIQAAGFRQGIVVGEYFQSMSLRIEAIVSALTNTYASAGWGRIVVDEISETDKTAVIRMKNSWEYKINKAQEKTRAGSFLPSHFAGLLSGLFGENIGYNILQSQIEGDDFCKFEYFPSTVTVDQNIHQLARRRETEEIEKLEKLVEERTKNLTDLISDISSPIIPVLEEIVVVPLLGQYDDLRSDELIEKTLHRLPHYQAKYLVLDLTALHQSLNNYAIDLIVKLAAAARLIGTETILVGMSAEISMQITEVKVKLSQYHCFQTLQHGIYYALSQQGRRIL</sequence>
<evidence type="ECO:0000256" key="1">
    <source>
        <dbReference type="ARBA" id="ARBA00022553"/>
    </source>
</evidence>
<dbReference type="CDD" id="cd07041">
    <property type="entry name" value="STAS_RsbR_RsbS_like"/>
    <property type="match status" value="1"/>
</dbReference>